<dbReference type="EMBL" id="JAINUF010000012">
    <property type="protein sequence ID" value="KAJ8346178.1"/>
    <property type="molecule type" value="Genomic_DNA"/>
</dbReference>
<sequence>MARAASTMWTRDSSREADGFPSAVSRALRSHNQALVKHCPPLSVYNTKNGAIKGDAAAISQVRRRVHLPGRISQVIALSTNLDKPPRAPAGA</sequence>
<reference evidence="1" key="1">
    <citation type="journal article" date="2023" name="Science">
        <title>Genome structures resolve the early diversification of teleost fishes.</title>
        <authorList>
            <person name="Parey E."/>
            <person name="Louis A."/>
            <person name="Montfort J."/>
            <person name="Bouchez O."/>
            <person name="Roques C."/>
            <person name="Iampietro C."/>
            <person name="Lluch J."/>
            <person name="Castinel A."/>
            <person name="Donnadieu C."/>
            <person name="Desvignes T."/>
            <person name="Floi Bucao C."/>
            <person name="Jouanno E."/>
            <person name="Wen M."/>
            <person name="Mejri S."/>
            <person name="Dirks R."/>
            <person name="Jansen H."/>
            <person name="Henkel C."/>
            <person name="Chen W.J."/>
            <person name="Zahm M."/>
            <person name="Cabau C."/>
            <person name="Klopp C."/>
            <person name="Thompson A.W."/>
            <person name="Robinson-Rechavi M."/>
            <person name="Braasch I."/>
            <person name="Lecointre G."/>
            <person name="Bobe J."/>
            <person name="Postlethwait J.H."/>
            <person name="Berthelot C."/>
            <person name="Roest Crollius H."/>
            <person name="Guiguen Y."/>
        </authorList>
    </citation>
    <scope>NUCLEOTIDE SEQUENCE</scope>
    <source>
        <strain evidence="1">WJC10195</strain>
    </source>
</reference>
<comment type="caution">
    <text evidence="1">The sequence shown here is derived from an EMBL/GenBank/DDBJ whole genome shotgun (WGS) entry which is preliminary data.</text>
</comment>
<keyword evidence="2" id="KW-1185">Reference proteome</keyword>
<dbReference type="AlphaFoldDB" id="A0A9Q1EW82"/>
<gene>
    <name evidence="1" type="ORF">SKAU_G00303710</name>
</gene>
<evidence type="ECO:0000313" key="1">
    <source>
        <dbReference type="EMBL" id="KAJ8346178.1"/>
    </source>
</evidence>
<proteinExistence type="predicted"/>
<organism evidence="1 2">
    <name type="scientific">Synaphobranchus kaupii</name>
    <name type="common">Kaup's arrowtooth eel</name>
    <dbReference type="NCBI Taxonomy" id="118154"/>
    <lineage>
        <taxon>Eukaryota</taxon>
        <taxon>Metazoa</taxon>
        <taxon>Chordata</taxon>
        <taxon>Craniata</taxon>
        <taxon>Vertebrata</taxon>
        <taxon>Euteleostomi</taxon>
        <taxon>Actinopterygii</taxon>
        <taxon>Neopterygii</taxon>
        <taxon>Teleostei</taxon>
        <taxon>Anguilliformes</taxon>
        <taxon>Synaphobranchidae</taxon>
        <taxon>Synaphobranchus</taxon>
    </lineage>
</organism>
<accession>A0A9Q1EW82</accession>
<protein>
    <submittedName>
        <fullName evidence="1">Uncharacterized protein</fullName>
    </submittedName>
</protein>
<dbReference type="Proteomes" id="UP001152622">
    <property type="component" value="Chromosome 12"/>
</dbReference>
<evidence type="ECO:0000313" key="2">
    <source>
        <dbReference type="Proteomes" id="UP001152622"/>
    </source>
</evidence>
<name>A0A9Q1EW82_SYNKA</name>